<proteinExistence type="predicted"/>
<evidence type="ECO:0000313" key="3">
    <source>
        <dbReference type="EMBL" id="KAK3694872.1"/>
    </source>
</evidence>
<evidence type="ECO:0000256" key="2">
    <source>
        <dbReference type="SAM" id="SignalP"/>
    </source>
</evidence>
<keyword evidence="2" id="KW-0732">Signal</keyword>
<evidence type="ECO:0000256" key="1">
    <source>
        <dbReference type="SAM" id="Phobius"/>
    </source>
</evidence>
<reference evidence="3" key="1">
    <citation type="journal article" date="2023" name="Mol. Phylogenet. Evol.">
        <title>Genome-scale phylogeny and comparative genomics of the fungal order Sordariales.</title>
        <authorList>
            <person name="Hensen N."/>
            <person name="Bonometti L."/>
            <person name="Westerberg I."/>
            <person name="Brannstrom I.O."/>
            <person name="Guillou S."/>
            <person name="Cros-Aarteil S."/>
            <person name="Calhoun S."/>
            <person name="Haridas S."/>
            <person name="Kuo A."/>
            <person name="Mondo S."/>
            <person name="Pangilinan J."/>
            <person name="Riley R."/>
            <person name="LaButti K."/>
            <person name="Andreopoulos B."/>
            <person name="Lipzen A."/>
            <person name="Chen C."/>
            <person name="Yan M."/>
            <person name="Daum C."/>
            <person name="Ng V."/>
            <person name="Clum A."/>
            <person name="Steindorff A."/>
            <person name="Ohm R.A."/>
            <person name="Martin F."/>
            <person name="Silar P."/>
            <person name="Natvig D.O."/>
            <person name="Lalanne C."/>
            <person name="Gautier V."/>
            <person name="Ament-Velasquez S.L."/>
            <person name="Kruys A."/>
            <person name="Hutchinson M.I."/>
            <person name="Powell A.J."/>
            <person name="Barry K."/>
            <person name="Miller A.N."/>
            <person name="Grigoriev I.V."/>
            <person name="Debuchy R."/>
            <person name="Gladieux P."/>
            <person name="Hiltunen Thoren M."/>
            <person name="Johannesson H."/>
        </authorList>
    </citation>
    <scope>NUCLEOTIDE SEQUENCE</scope>
    <source>
        <strain evidence="3">CBS 314.62</strain>
    </source>
</reference>
<evidence type="ECO:0000313" key="4">
    <source>
        <dbReference type="Proteomes" id="UP001270362"/>
    </source>
</evidence>
<dbReference type="Proteomes" id="UP001270362">
    <property type="component" value="Unassembled WGS sequence"/>
</dbReference>
<dbReference type="EMBL" id="JAULSO010000001">
    <property type="protein sequence ID" value="KAK3694872.1"/>
    <property type="molecule type" value="Genomic_DNA"/>
</dbReference>
<feature type="signal peptide" evidence="2">
    <location>
        <begin position="1"/>
        <end position="28"/>
    </location>
</feature>
<reference evidence="3" key="2">
    <citation type="submission" date="2023-06" db="EMBL/GenBank/DDBJ databases">
        <authorList>
            <consortium name="Lawrence Berkeley National Laboratory"/>
            <person name="Haridas S."/>
            <person name="Hensen N."/>
            <person name="Bonometti L."/>
            <person name="Westerberg I."/>
            <person name="Brannstrom I.O."/>
            <person name="Guillou S."/>
            <person name="Cros-Aarteil S."/>
            <person name="Calhoun S."/>
            <person name="Kuo A."/>
            <person name="Mondo S."/>
            <person name="Pangilinan J."/>
            <person name="Riley R."/>
            <person name="Labutti K."/>
            <person name="Andreopoulos B."/>
            <person name="Lipzen A."/>
            <person name="Chen C."/>
            <person name="Yanf M."/>
            <person name="Daum C."/>
            <person name="Ng V."/>
            <person name="Clum A."/>
            <person name="Steindorff A."/>
            <person name="Ohm R."/>
            <person name="Martin F."/>
            <person name="Silar P."/>
            <person name="Natvig D."/>
            <person name="Lalanne C."/>
            <person name="Gautier V."/>
            <person name="Ament-Velasquez S.L."/>
            <person name="Kruys A."/>
            <person name="Hutchinson M.I."/>
            <person name="Powell A.J."/>
            <person name="Barry K."/>
            <person name="Miller A.N."/>
            <person name="Grigoriev I.V."/>
            <person name="Debuchy R."/>
            <person name="Gladieux P."/>
            <person name="Thoren M.H."/>
            <person name="Johannesson H."/>
        </authorList>
    </citation>
    <scope>NUCLEOTIDE SEQUENCE</scope>
    <source>
        <strain evidence="3">CBS 314.62</strain>
    </source>
</reference>
<sequence length="91" mass="10200">MTPRPDRRLGRVFLFLFLFLVCPACLSGNNCVPRPLSPSLLNHQMERNKSAVLSQASGVTGLIATHFFGPKNQKRLHIFPLQTEANEVPKE</sequence>
<accession>A0AAE1CHM9</accession>
<evidence type="ECO:0008006" key="5">
    <source>
        <dbReference type="Google" id="ProtNLM"/>
    </source>
</evidence>
<feature type="transmembrane region" description="Helical" evidence="1">
    <location>
        <begin position="51"/>
        <end position="69"/>
    </location>
</feature>
<protein>
    <recommendedName>
        <fullName evidence="5">Secreted protein</fullName>
    </recommendedName>
</protein>
<keyword evidence="1" id="KW-1133">Transmembrane helix</keyword>
<name>A0AAE1CHM9_9PEZI</name>
<keyword evidence="1" id="KW-0812">Transmembrane</keyword>
<feature type="chain" id="PRO_5042063378" description="Secreted protein" evidence="2">
    <location>
        <begin position="29"/>
        <end position="91"/>
    </location>
</feature>
<dbReference type="AlphaFoldDB" id="A0AAE1CHM9"/>
<keyword evidence="4" id="KW-1185">Reference proteome</keyword>
<comment type="caution">
    <text evidence="3">The sequence shown here is derived from an EMBL/GenBank/DDBJ whole genome shotgun (WGS) entry which is preliminary data.</text>
</comment>
<organism evidence="3 4">
    <name type="scientific">Podospora appendiculata</name>
    <dbReference type="NCBI Taxonomy" id="314037"/>
    <lineage>
        <taxon>Eukaryota</taxon>
        <taxon>Fungi</taxon>
        <taxon>Dikarya</taxon>
        <taxon>Ascomycota</taxon>
        <taxon>Pezizomycotina</taxon>
        <taxon>Sordariomycetes</taxon>
        <taxon>Sordariomycetidae</taxon>
        <taxon>Sordariales</taxon>
        <taxon>Podosporaceae</taxon>
        <taxon>Podospora</taxon>
    </lineage>
</organism>
<gene>
    <name evidence="3" type="ORF">B0T22DRAFT_453660</name>
</gene>
<keyword evidence="1" id="KW-0472">Membrane</keyword>